<keyword evidence="2" id="KW-1185">Reference proteome</keyword>
<dbReference type="Proteomes" id="UP001597158">
    <property type="component" value="Unassembled WGS sequence"/>
</dbReference>
<dbReference type="Gene3D" id="3.60.60.10">
    <property type="entry name" value="Penicillin V Acylase, Chain A"/>
    <property type="match status" value="1"/>
</dbReference>
<dbReference type="Pfam" id="PF05742">
    <property type="entry name" value="TANGO2"/>
    <property type="match status" value="1"/>
</dbReference>
<proteinExistence type="predicted"/>
<evidence type="ECO:0000313" key="2">
    <source>
        <dbReference type="Proteomes" id="UP001597158"/>
    </source>
</evidence>
<accession>A0ABW3WCY2</accession>
<comment type="caution">
    <text evidence="1">The sequence shown here is derived from an EMBL/GenBank/DDBJ whole genome shotgun (WGS) entry which is preliminary data.</text>
</comment>
<sequence length="268" mass="29191">MCLIVFAWRAHPRYPLVVAANRDEYLSRPSSPAHWWADAPDLLAGRDLEAGGTWMGLSRSGRFAALTNYRDPSRHVEGAPSRGVLVREALEAELPATRVLQGLGAECSRYAGFNLLVGDGSTLAVLESTNGTVRALEPGIYGLSNHLLDSPWPKLLKTRAGLAELLGAGQAEGRVDALDEHALCQGLLALMRDPRPAADPHLPATGVSLEWERWLSPAFIRAPGYGTRCTSVVVQHDDGRIRFDEWTWDAHGEQASAVTHRFATQPTT</sequence>
<organism evidence="1 2">
    <name type="scientific">Thauera mechernichensis</name>
    <dbReference type="NCBI Taxonomy" id="82788"/>
    <lineage>
        <taxon>Bacteria</taxon>
        <taxon>Pseudomonadati</taxon>
        <taxon>Pseudomonadota</taxon>
        <taxon>Betaproteobacteria</taxon>
        <taxon>Rhodocyclales</taxon>
        <taxon>Zoogloeaceae</taxon>
        <taxon>Thauera</taxon>
    </lineage>
</organism>
<dbReference type="PANTHER" id="PTHR17985">
    <property type="entry name" value="SER/THR-RICH PROTEIN T10 IN DGCR REGION"/>
    <property type="match status" value="1"/>
</dbReference>
<dbReference type="RefSeq" id="WP_002939539.1">
    <property type="nucleotide sequence ID" value="NZ_JARQZE010000005.1"/>
</dbReference>
<dbReference type="EMBL" id="JBHTMC010000020">
    <property type="protein sequence ID" value="MFD1263744.1"/>
    <property type="molecule type" value="Genomic_DNA"/>
</dbReference>
<gene>
    <name evidence="1" type="ORF">ACFQ4M_09120</name>
</gene>
<protein>
    <submittedName>
        <fullName evidence="1">NRDE family protein</fullName>
    </submittedName>
</protein>
<name>A0ABW3WCY2_9RHOO</name>
<dbReference type="InterPro" id="IPR008551">
    <property type="entry name" value="TANGO2"/>
</dbReference>
<dbReference type="PANTHER" id="PTHR17985:SF8">
    <property type="entry name" value="TRANSPORT AND GOLGI ORGANIZATION PROTEIN 2 HOMOLOG"/>
    <property type="match status" value="1"/>
</dbReference>
<evidence type="ECO:0000313" key="1">
    <source>
        <dbReference type="EMBL" id="MFD1263744.1"/>
    </source>
</evidence>
<reference evidence="2" key="1">
    <citation type="journal article" date="2019" name="Int. J. Syst. Evol. Microbiol.">
        <title>The Global Catalogue of Microorganisms (GCM) 10K type strain sequencing project: providing services to taxonomists for standard genome sequencing and annotation.</title>
        <authorList>
            <consortium name="The Broad Institute Genomics Platform"/>
            <consortium name="The Broad Institute Genome Sequencing Center for Infectious Disease"/>
            <person name="Wu L."/>
            <person name="Ma J."/>
        </authorList>
    </citation>
    <scope>NUCLEOTIDE SEQUENCE [LARGE SCALE GENOMIC DNA]</scope>
    <source>
        <strain evidence="2">CCUG 48884</strain>
    </source>
</reference>